<dbReference type="Proteomes" id="UP000476411">
    <property type="component" value="Chromosome"/>
</dbReference>
<dbReference type="RefSeq" id="WP_162331472.1">
    <property type="nucleotide sequence ID" value="NZ_CP048113.1"/>
</dbReference>
<proteinExistence type="predicted"/>
<dbReference type="KEGG" id="chih:GWR21_09290"/>
<keyword evidence="2" id="KW-0547">Nucleotide-binding</keyword>
<keyword evidence="3" id="KW-1185">Reference proteome</keyword>
<organism evidence="2 3">
    <name type="scientific">Chitinophaga agri</name>
    <dbReference type="NCBI Taxonomy" id="2703787"/>
    <lineage>
        <taxon>Bacteria</taxon>
        <taxon>Pseudomonadati</taxon>
        <taxon>Bacteroidota</taxon>
        <taxon>Chitinophagia</taxon>
        <taxon>Chitinophagales</taxon>
        <taxon>Chitinophagaceae</taxon>
        <taxon>Chitinophaga</taxon>
    </lineage>
</organism>
<dbReference type="InterPro" id="IPR003959">
    <property type="entry name" value="ATPase_AAA_core"/>
</dbReference>
<dbReference type="Gene3D" id="3.40.50.300">
    <property type="entry name" value="P-loop containing nucleotide triphosphate hydrolases"/>
    <property type="match status" value="1"/>
</dbReference>
<evidence type="ECO:0000313" key="3">
    <source>
        <dbReference type="Proteomes" id="UP000476411"/>
    </source>
</evidence>
<dbReference type="SUPFAM" id="SSF52540">
    <property type="entry name" value="P-loop containing nucleoside triphosphate hydrolases"/>
    <property type="match status" value="1"/>
</dbReference>
<dbReference type="GO" id="GO:0005524">
    <property type="term" value="F:ATP binding"/>
    <property type="evidence" value="ECO:0007669"/>
    <property type="project" value="UniProtKB-KW"/>
</dbReference>
<dbReference type="Pfam" id="PF13304">
    <property type="entry name" value="AAA_21"/>
    <property type="match status" value="1"/>
</dbReference>
<reference evidence="2 3" key="1">
    <citation type="submission" date="2020-01" db="EMBL/GenBank/DDBJ databases">
        <title>Complete genome sequence of Chitinophaga sp. H33E-04 isolated from quinoa roots.</title>
        <authorList>
            <person name="Weon H.-Y."/>
            <person name="Lee S.A."/>
        </authorList>
    </citation>
    <scope>NUCLEOTIDE SEQUENCE [LARGE SCALE GENOMIC DNA]</scope>
    <source>
        <strain evidence="2 3">H33E-04</strain>
    </source>
</reference>
<name>A0A6B9ZC88_9BACT</name>
<feature type="domain" description="ATPase AAA-type core" evidence="1">
    <location>
        <begin position="45"/>
        <end position="380"/>
    </location>
</feature>
<protein>
    <submittedName>
        <fullName evidence="2">ATP-binding protein</fullName>
    </submittedName>
</protein>
<dbReference type="PANTHER" id="PTHR40396">
    <property type="entry name" value="ATPASE-LIKE PROTEIN"/>
    <property type="match status" value="1"/>
</dbReference>
<dbReference type="EMBL" id="CP048113">
    <property type="protein sequence ID" value="QHS59777.1"/>
    <property type="molecule type" value="Genomic_DNA"/>
</dbReference>
<evidence type="ECO:0000313" key="2">
    <source>
        <dbReference type="EMBL" id="QHS59777.1"/>
    </source>
</evidence>
<dbReference type="InterPro" id="IPR027417">
    <property type="entry name" value="P-loop_NTPase"/>
</dbReference>
<keyword evidence="2" id="KW-0067">ATP-binding</keyword>
<evidence type="ECO:0000259" key="1">
    <source>
        <dbReference type="Pfam" id="PF13304"/>
    </source>
</evidence>
<accession>A0A6B9ZC88</accession>
<sequence>MLIRFTVENFLSFNEETEFNMLAGDIRRHPDHVVKLPNIELLKSAVIYGANGAGKSNLFRALSLFREMVLGGNIDIITHDHYFRHEQNKEQLTTFEVEFIIGKKGYAYGLSYNAGVVKEEWLYLLHYGKKEDELIFERTVNNKGKQTLKLSPKYTKSSKEKLRVEFYQEDVLKNSNLFIHLTKDKKFKEITVAFEWITEAMLIIFPGSKNFNFINTFLKNKDFKTFINETIFSFETGINTLDVQSIPLNVYFGEDNIPEREQVLKDIQSGEILPVGSTCNAIALMENDIPVVKKIISCHVNERGEEAVFELWEESDGTRRLIDFIPLIYFLVTLPVTVIIDEIDQSIHPSLLKDFITKVQQIPNKKGQLIITTHESNLLDLDLFRQDEIWFAEKNKNGESHFYPLSDFNVRPDLDIRKGYLSGRFGAIPFLGNLKDLNWDKYAEKE</sequence>
<dbReference type="GO" id="GO:0016887">
    <property type="term" value="F:ATP hydrolysis activity"/>
    <property type="evidence" value="ECO:0007669"/>
    <property type="project" value="InterPro"/>
</dbReference>
<gene>
    <name evidence="2" type="ORF">GWR21_09290</name>
</gene>
<dbReference type="AlphaFoldDB" id="A0A6B9ZC88"/>
<dbReference type="PANTHER" id="PTHR40396:SF1">
    <property type="entry name" value="ATPASE AAA-TYPE CORE DOMAIN-CONTAINING PROTEIN"/>
    <property type="match status" value="1"/>
</dbReference>